<reference evidence="1" key="1">
    <citation type="journal article" date="2021" name="bioRxiv">
        <title>Whole Genome Assembly and Annotation of Northern Wild Rice, Zizania palustris L., Supports a Whole Genome Duplication in the Zizania Genus.</title>
        <authorList>
            <person name="Haas M."/>
            <person name="Kono T."/>
            <person name="Macchietto M."/>
            <person name="Millas R."/>
            <person name="McGilp L."/>
            <person name="Shao M."/>
            <person name="Duquette J."/>
            <person name="Hirsch C.N."/>
            <person name="Kimball J."/>
        </authorList>
    </citation>
    <scope>NUCLEOTIDE SEQUENCE</scope>
    <source>
        <tissue evidence="1">Fresh leaf tissue</tissue>
    </source>
</reference>
<keyword evidence="2" id="KW-1185">Reference proteome</keyword>
<gene>
    <name evidence="1" type="ORF">GUJ93_ZPchr0007g5069</name>
</gene>
<dbReference type="AlphaFoldDB" id="A0A8J5VR94"/>
<comment type="caution">
    <text evidence="1">The sequence shown here is derived from an EMBL/GenBank/DDBJ whole genome shotgun (WGS) entry which is preliminary data.</text>
</comment>
<dbReference type="Proteomes" id="UP000729402">
    <property type="component" value="Unassembled WGS sequence"/>
</dbReference>
<dbReference type="EMBL" id="JAAALK010000282">
    <property type="protein sequence ID" value="KAG8081392.1"/>
    <property type="molecule type" value="Genomic_DNA"/>
</dbReference>
<evidence type="ECO:0000313" key="2">
    <source>
        <dbReference type="Proteomes" id="UP000729402"/>
    </source>
</evidence>
<sequence length="78" mass="8577">MPRTIMDYSNHGENQNCDVNTSMGNLNRLKGTATGSAFLCIIKNTRQGERVKNRMLVYGTEATAPSTVLLLGHHQDAI</sequence>
<organism evidence="1 2">
    <name type="scientific">Zizania palustris</name>
    <name type="common">Northern wild rice</name>
    <dbReference type="NCBI Taxonomy" id="103762"/>
    <lineage>
        <taxon>Eukaryota</taxon>
        <taxon>Viridiplantae</taxon>
        <taxon>Streptophyta</taxon>
        <taxon>Embryophyta</taxon>
        <taxon>Tracheophyta</taxon>
        <taxon>Spermatophyta</taxon>
        <taxon>Magnoliopsida</taxon>
        <taxon>Liliopsida</taxon>
        <taxon>Poales</taxon>
        <taxon>Poaceae</taxon>
        <taxon>BOP clade</taxon>
        <taxon>Oryzoideae</taxon>
        <taxon>Oryzeae</taxon>
        <taxon>Zizaniinae</taxon>
        <taxon>Zizania</taxon>
    </lineage>
</organism>
<accession>A0A8J5VR94</accession>
<name>A0A8J5VR94_ZIZPA</name>
<reference evidence="1" key="2">
    <citation type="submission" date="2021-02" db="EMBL/GenBank/DDBJ databases">
        <authorList>
            <person name="Kimball J.A."/>
            <person name="Haas M.W."/>
            <person name="Macchietto M."/>
            <person name="Kono T."/>
            <person name="Duquette J."/>
            <person name="Shao M."/>
        </authorList>
    </citation>
    <scope>NUCLEOTIDE SEQUENCE</scope>
    <source>
        <tissue evidence="1">Fresh leaf tissue</tissue>
    </source>
</reference>
<evidence type="ECO:0000313" key="1">
    <source>
        <dbReference type="EMBL" id="KAG8081392.1"/>
    </source>
</evidence>
<protein>
    <submittedName>
        <fullName evidence="1">Uncharacterized protein</fullName>
    </submittedName>
</protein>
<proteinExistence type="predicted"/>